<feature type="region of interest" description="Disordered" evidence="1">
    <location>
        <begin position="102"/>
        <end position="150"/>
    </location>
</feature>
<dbReference type="AlphaFoldDB" id="A0A5B7EPP9"/>
<proteinExistence type="predicted"/>
<dbReference type="EMBL" id="VSRR010003429">
    <property type="protein sequence ID" value="MPC36122.1"/>
    <property type="molecule type" value="Genomic_DNA"/>
</dbReference>
<protein>
    <submittedName>
        <fullName evidence="2">Uncharacterized protein</fullName>
    </submittedName>
</protein>
<evidence type="ECO:0000313" key="3">
    <source>
        <dbReference type="Proteomes" id="UP000324222"/>
    </source>
</evidence>
<feature type="compositionally biased region" description="Low complexity" evidence="1">
    <location>
        <begin position="65"/>
        <end position="78"/>
    </location>
</feature>
<reference evidence="2 3" key="1">
    <citation type="submission" date="2019-05" db="EMBL/GenBank/DDBJ databases">
        <title>Another draft genome of Portunus trituberculatus and its Hox gene families provides insights of decapod evolution.</title>
        <authorList>
            <person name="Jeong J.-H."/>
            <person name="Song I."/>
            <person name="Kim S."/>
            <person name="Choi T."/>
            <person name="Kim D."/>
            <person name="Ryu S."/>
            <person name="Kim W."/>
        </authorList>
    </citation>
    <scope>NUCLEOTIDE SEQUENCE [LARGE SCALE GENOMIC DNA]</scope>
    <source>
        <tissue evidence="2">Muscle</tissue>
    </source>
</reference>
<accession>A0A5B7EPP9</accession>
<feature type="region of interest" description="Disordered" evidence="1">
    <location>
        <begin position="48"/>
        <end position="84"/>
    </location>
</feature>
<organism evidence="2 3">
    <name type="scientific">Portunus trituberculatus</name>
    <name type="common">Swimming crab</name>
    <name type="synonym">Neptunus trituberculatus</name>
    <dbReference type="NCBI Taxonomy" id="210409"/>
    <lineage>
        <taxon>Eukaryota</taxon>
        <taxon>Metazoa</taxon>
        <taxon>Ecdysozoa</taxon>
        <taxon>Arthropoda</taxon>
        <taxon>Crustacea</taxon>
        <taxon>Multicrustacea</taxon>
        <taxon>Malacostraca</taxon>
        <taxon>Eumalacostraca</taxon>
        <taxon>Eucarida</taxon>
        <taxon>Decapoda</taxon>
        <taxon>Pleocyemata</taxon>
        <taxon>Brachyura</taxon>
        <taxon>Eubrachyura</taxon>
        <taxon>Portunoidea</taxon>
        <taxon>Portunidae</taxon>
        <taxon>Portuninae</taxon>
        <taxon>Portunus</taxon>
    </lineage>
</organism>
<evidence type="ECO:0000313" key="2">
    <source>
        <dbReference type="EMBL" id="MPC36122.1"/>
    </source>
</evidence>
<dbReference type="Proteomes" id="UP000324222">
    <property type="component" value="Unassembled WGS sequence"/>
</dbReference>
<name>A0A5B7EPP9_PORTR</name>
<comment type="caution">
    <text evidence="2">The sequence shown here is derived from an EMBL/GenBank/DDBJ whole genome shotgun (WGS) entry which is preliminary data.</text>
</comment>
<keyword evidence="3" id="KW-1185">Reference proteome</keyword>
<sequence>MDPAHTFLKHYWSVKSRACDKGGVFLHWPYENLASALRIFRDCSRFPDRSKSRDRLPSTSLSTVPRSPSPAGATASPSQQVPSSEQIWEMFSQSKVLLQHKEGMERNRHSPSPTLLGSSAASAPSGSMPSPAASAPGIGQLSPTHSHGNSVPGQRLYLPSMAEDMIAFEWAEVPSSWPIMYYCDGRHLVMQNKPDSSYMVPRTDLEIRERVRQDGYEIF</sequence>
<gene>
    <name evidence="2" type="ORF">E2C01_029570</name>
</gene>
<evidence type="ECO:0000256" key="1">
    <source>
        <dbReference type="SAM" id="MobiDB-lite"/>
    </source>
</evidence>
<feature type="compositionally biased region" description="Low complexity" evidence="1">
    <location>
        <begin position="110"/>
        <end position="137"/>
    </location>
</feature>
<feature type="compositionally biased region" description="Polar residues" evidence="1">
    <location>
        <begin position="141"/>
        <end position="150"/>
    </location>
</feature>